<evidence type="ECO:0000259" key="4">
    <source>
        <dbReference type="PROSITE" id="PS51194"/>
    </source>
</evidence>
<keyword evidence="3" id="KW-0811">Translocation</keyword>
<dbReference type="PANTHER" id="PTHR30612">
    <property type="entry name" value="SECA INNER MEMBRANE COMPONENT OF SEC PROTEIN SECRETION SYSTEM"/>
    <property type="match status" value="1"/>
</dbReference>
<proteinExistence type="predicted"/>
<evidence type="ECO:0000313" key="7">
    <source>
        <dbReference type="WBParaSite" id="PSU_v2.g2977.t1"/>
    </source>
</evidence>
<evidence type="ECO:0000256" key="3">
    <source>
        <dbReference type="ARBA" id="ARBA00023010"/>
    </source>
</evidence>
<dbReference type="InterPro" id="IPR000185">
    <property type="entry name" value="SecA"/>
</dbReference>
<dbReference type="WBParaSite" id="PSU_v2.g2977.t1">
    <property type="protein sequence ID" value="PSU_v2.g2977.t1"/>
    <property type="gene ID" value="PSU_v2.g2977"/>
</dbReference>
<dbReference type="GO" id="GO:0005524">
    <property type="term" value="F:ATP binding"/>
    <property type="evidence" value="ECO:0007669"/>
    <property type="project" value="InterPro"/>
</dbReference>
<keyword evidence="2" id="KW-0813">Transport</keyword>
<dbReference type="PANTHER" id="PTHR30612:SF0">
    <property type="entry name" value="CHLOROPLAST PROTEIN-TRANSPORTING ATPASE"/>
    <property type="match status" value="1"/>
</dbReference>
<dbReference type="SUPFAM" id="SSF81767">
    <property type="entry name" value="Pre-protein crosslinking domain of SecA"/>
    <property type="match status" value="1"/>
</dbReference>
<dbReference type="GO" id="GO:0006605">
    <property type="term" value="P:protein targeting"/>
    <property type="evidence" value="ECO:0007669"/>
    <property type="project" value="InterPro"/>
</dbReference>
<accession>A0A914YS25</accession>
<feature type="domain" description="SecA family profile" evidence="5">
    <location>
        <begin position="1"/>
        <end position="370"/>
    </location>
</feature>
<sequence length="468" mass="53797">MTLGSLCQEMFEFFKNRAISPKIKNRFLCFYNTIMKENYINVPSNLHKYVLNHLKDFIVSAETAASEMKEGIDYQIEAVSNLHSRILESRIVIIDSDTGTDLPTTQWTKGLHQFLQLKHGLRLTSISTKAVYISNVSYLKTFEKHGCIFGFSGTLGAEAEKKELVELYNGLKCITIPSAFSKQFFEEPPVLTVNEQNYFMEIFKTLNTLMKNGRSALVIADSIKLVTILNQKIKRIAERELKDHELEPFLKATVYKRDHEKFEFADGTTLLPPKSIIFSTNLAGRGTDIKISKELEENGGLHIIVAFLPPNIRIEEQAFGRAARCGQPGTAQMIIFEKNKKSFAELKAKRNKRENERIQKIKEHYHSKIEPEEICFLNFSETLTNLKRQLQLKQLPQECYELLCKDIIDQYAMELDACMFGGENWVLKMEEFCETLKIKYQTNDSSNVLPLQPSNLLKYAVKMVSIIR</sequence>
<reference evidence="7" key="1">
    <citation type="submission" date="2022-11" db="UniProtKB">
        <authorList>
            <consortium name="WormBaseParasite"/>
        </authorList>
    </citation>
    <scope>IDENTIFICATION</scope>
</reference>
<dbReference type="InterPro" id="IPR014018">
    <property type="entry name" value="SecA_motor_DEAD"/>
</dbReference>
<organism evidence="6 7">
    <name type="scientific">Panagrolaimus superbus</name>
    <dbReference type="NCBI Taxonomy" id="310955"/>
    <lineage>
        <taxon>Eukaryota</taxon>
        <taxon>Metazoa</taxon>
        <taxon>Ecdysozoa</taxon>
        <taxon>Nematoda</taxon>
        <taxon>Chromadorea</taxon>
        <taxon>Rhabditida</taxon>
        <taxon>Tylenchina</taxon>
        <taxon>Panagrolaimomorpha</taxon>
        <taxon>Panagrolaimoidea</taxon>
        <taxon>Panagrolaimidae</taxon>
        <taxon>Panagrolaimus</taxon>
    </lineage>
</organism>
<dbReference type="GO" id="GO:0016020">
    <property type="term" value="C:membrane"/>
    <property type="evidence" value="ECO:0007669"/>
    <property type="project" value="InterPro"/>
</dbReference>
<dbReference type="PROSITE" id="PS51196">
    <property type="entry name" value="SECA_MOTOR_DEAD"/>
    <property type="match status" value="1"/>
</dbReference>
<dbReference type="GO" id="GO:0017038">
    <property type="term" value="P:protein import"/>
    <property type="evidence" value="ECO:0007669"/>
    <property type="project" value="InterPro"/>
</dbReference>
<dbReference type="SUPFAM" id="SSF52540">
    <property type="entry name" value="P-loop containing nucleoside triphosphate hydrolases"/>
    <property type="match status" value="1"/>
</dbReference>
<dbReference type="InterPro" id="IPR001650">
    <property type="entry name" value="Helicase_C-like"/>
</dbReference>
<dbReference type="InterPro" id="IPR027417">
    <property type="entry name" value="P-loop_NTPase"/>
</dbReference>
<keyword evidence="1" id="KW-0963">Cytoplasm</keyword>
<protein>
    <submittedName>
        <fullName evidence="7">Uncharacterized protein</fullName>
    </submittedName>
</protein>
<dbReference type="Gene3D" id="3.40.50.300">
    <property type="entry name" value="P-loop containing nucleotide triphosphate hydrolases"/>
    <property type="match status" value="2"/>
</dbReference>
<feature type="domain" description="Helicase C-terminal" evidence="4">
    <location>
        <begin position="205"/>
        <end position="369"/>
    </location>
</feature>
<dbReference type="Proteomes" id="UP000887577">
    <property type="component" value="Unplaced"/>
</dbReference>
<evidence type="ECO:0000256" key="2">
    <source>
        <dbReference type="ARBA" id="ARBA00022927"/>
    </source>
</evidence>
<evidence type="ECO:0000256" key="1">
    <source>
        <dbReference type="ARBA" id="ARBA00022490"/>
    </source>
</evidence>
<dbReference type="PROSITE" id="PS51194">
    <property type="entry name" value="HELICASE_CTER"/>
    <property type="match status" value="1"/>
</dbReference>
<keyword evidence="6" id="KW-1185">Reference proteome</keyword>
<dbReference type="GO" id="GO:0006886">
    <property type="term" value="P:intracellular protein transport"/>
    <property type="evidence" value="ECO:0007669"/>
    <property type="project" value="InterPro"/>
</dbReference>
<keyword evidence="2" id="KW-0653">Protein transport</keyword>
<evidence type="ECO:0000313" key="6">
    <source>
        <dbReference type="Proteomes" id="UP000887577"/>
    </source>
</evidence>
<dbReference type="Gene3D" id="3.90.1440.10">
    <property type="entry name" value="SecA, preprotein cross-linking domain"/>
    <property type="match status" value="1"/>
</dbReference>
<name>A0A914YS25_9BILA</name>
<dbReference type="AlphaFoldDB" id="A0A914YS25"/>
<dbReference type="InterPro" id="IPR036670">
    <property type="entry name" value="SecA_X-link_sf"/>
</dbReference>
<evidence type="ECO:0000259" key="5">
    <source>
        <dbReference type="PROSITE" id="PS51196"/>
    </source>
</evidence>